<evidence type="ECO:0000313" key="2">
    <source>
        <dbReference type="Proteomes" id="UP001164539"/>
    </source>
</evidence>
<dbReference type="Proteomes" id="UP001164539">
    <property type="component" value="Chromosome 8"/>
</dbReference>
<comment type="caution">
    <text evidence="1">The sequence shown here is derived from an EMBL/GenBank/DDBJ whole genome shotgun (WGS) entry which is preliminary data.</text>
</comment>
<proteinExistence type="predicted"/>
<dbReference type="EMBL" id="CM051401">
    <property type="protein sequence ID" value="KAJ4712471.1"/>
    <property type="molecule type" value="Genomic_DNA"/>
</dbReference>
<accession>A0ACC1XMS2</accession>
<protein>
    <submittedName>
        <fullName evidence="1">Aspartic proteinase CDR1</fullName>
    </submittedName>
</protein>
<keyword evidence="2" id="KW-1185">Reference proteome</keyword>
<sequence>MANLSMIFSVMMLTFMISISMPNICSSRVVESSSSDVSSPLKGFSAPLIHRSSPESPFYDPKATHHDFMRDSLRTSSARSAYFNWIRTKNSSIKYPVSPVELFNMNYVMKYSIGTPPVETFAVPDTGSTIIWTQCLNCTRCYNQTIPIFDPSKSSTYEPVTCAADECKNAPSTMCKGKECWYQIEYEDESFSAGNIAKETLTFIDIFKRQHDAGKYPLSNMLIGCGHDNTDVPGVGVPGVVGLSSHRYSFVGQLGFDIFSYCVSSNVSAGHSQIRFGLPAIISGKLSTALSPNKEGFYYFKNVEGLYVDGEKVPDIPEWIFQYAEGGLGGLLLDSGTTFTELYGLALDNLIEKIRSTMRSDAKEEQDATNEWDLCYNMEHRSDVLPEIEFWFKDSNDSFPIADDNAWIDNNHGQFCLGIGRSSGTISVLGMYQQRDVNVGFDLKLNQVSFFYNVNCPQYVSLS</sequence>
<reference evidence="1 2" key="1">
    <citation type="journal article" date="2023" name="Science">
        <title>Complex scaffold remodeling in plant triterpene biosynthesis.</title>
        <authorList>
            <person name="De La Pena R."/>
            <person name="Hodgson H."/>
            <person name="Liu J.C."/>
            <person name="Stephenson M.J."/>
            <person name="Martin A.C."/>
            <person name="Owen C."/>
            <person name="Harkess A."/>
            <person name="Leebens-Mack J."/>
            <person name="Jimenez L.E."/>
            <person name="Osbourn A."/>
            <person name="Sattely E.S."/>
        </authorList>
    </citation>
    <scope>NUCLEOTIDE SEQUENCE [LARGE SCALE GENOMIC DNA]</scope>
    <source>
        <strain evidence="2">cv. JPN11</strain>
        <tissue evidence="1">Leaf</tissue>
    </source>
</reference>
<organism evidence="1 2">
    <name type="scientific">Melia azedarach</name>
    <name type="common">Chinaberry tree</name>
    <dbReference type="NCBI Taxonomy" id="155640"/>
    <lineage>
        <taxon>Eukaryota</taxon>
        <taxon>Viridiplantae</taxon>
        <taxon>Streptophyta</taxon>
        <taxon>Embryophyta</taxon>
        <taxon>Tracheophyta</taxon>
        <taxon>Spermatophyta</taxon>
        <taxon>Magnoliopsida</taxon>
        <taxon>eudicotyledons</taxon>
        <taxon>Gunneridae</taxon>
        <taxon>Pentapetalae</taxon>
        <taxon>rosids</taxon>
        <taxon>malvids</taxon>
        <taxon>Sapindales</taxon>
        <taxon>Meliaceae</taxon>
        <taxon>Melia</taxon>
    </lineage>
</organism>
<evidence type="ECO:0000313" key="1">
    <source>
        <dbReference type="EMBL" id="KAJ4712471.1"/>
    </source>
</evidence>
<name>A0ACC1XMS2_MELAZ</name>
<gene>
    <name evidence="1" type="ORF">OWV82_014711</name>
</gene>